<evidence type="ECO:0000313" key="6">
    <source>
        <dbReference type="Proteomes" id="UP001558713"/>
    </source>
</evidence>
<dbReference type="InterPro" id="IPR052254">
    <property type="entry name" value="CUL4-DDB1_E3_ligase_receptor"/>
</dbReference>
<protein>
    <submittedName>
        <fullName evidence="5">Katanin p80 WD40 repeat-containing subunit B1-like protein</fullName>
    </submittedName>
</protein>
<feature type="region of interest" description="Disordered" evidence="4">
    <location>
        <begin position="17"/>
        <end position="49"/>
    </location>
</feature>
<organism evidence="5 6">
    <name type="scientific">Cardamine amara subsp. amara</name>
    <dbReference type="NCBI Taxonomy" id="228776"/>
    <lineage>
        <taxon>Eukaryota</taxon>
        <taxon>Viridiplantae</taxon>
        <taxon>Streptophyta</taxon>
        <taxon>Embryophyta</taxon>
        <taxon>Tracheophyta</taxon>
        <taxon>Spermatophyta</taxon>
        <taxon>Magnoliopsida</taxon>
        <taxon>eudicotyledons</taxon>
        <taxon>Gunneridae</taxon>
        <taxon>Pentapetalae</taxon>
        <taxon>rosids</taxon>
        <taxon>malvids</taxon>
        <taxon>Brassicales</taxon>
        <taxon>Brassicaceae</taxon>
        <taxon>Cardamineae</taxon>
        <taxon>Cardamine</taxon>
    </lineage>
</organism>
<dbReference type="Pfam" id="PF23761">
    <property type="entry name" value="Beta-prop_DCAF4"/>
    <property type="match status" value="1"/>
</dbReference>
<sequence>MRPELPGFYYDEEKNRYFPIKGPIPGSKASSSSRTKQKPDPKPVQETNYQKRTKLKALKLLYSRELNGNVIPVNKKMSNFEEEIQKTQASYPEVWRYESTKNTGDAALKQLQVDIQTSVGLIKKDIIVAGSTEGCLSILRVSEPIQGFSDESETQSLNGGIECDPVSVLPRKENNAEERKAPGLILTHERCYHALSTISSIQLIGRYDESENFHCVNRALITTLGNAGRGSPFFVNLDEELNTITPQRLRGNVTSGCTIWTAECNRSGSHAAFGTDLGAALVDLETGAGSYFLQSKSDVFALQFDQSGKIVQCGLRNGAIVSVDLRDRPGRPFPRLTRHQIRYQSSSKTSQTTKNKQWFELKGNINPSHVIYMPSSITCLKTLKTYDQYLMASSMDGTIKLYDQRMDKRGGAVQTYEGHVNSHSRIEFGIDPSERFLISGGVDFYTRIWSIKSGQLLSENKFSNSVFSAVCWSAAERQRDRKDSLVQGAWLGSCEAIFNMV</sequence>
<dbReference type="InterPro" id="IPR036322">
    <property type="entry name" value="WD40_repeat_dom_sf"/>
</dbReference>
<dbReference type="AlphaFoldDB" id="A0ABD0ZLE9"/>
<name>A0ABD0ZLE9_CARAN</name>
<reference evidence="5 6" key="1">
    <citation type="submission" date="2024-04" db="EMBL/GenBank/DDBJ databases">
        <title>Genome assembly C_amara_ONT_v2.</title>
        <authorList>
            <person name="Yant L."/>
            <person name="Moore C."/>
            <person name="Slenker M."/>
        </authorList>
    </citation>
    <scope>NUCLEOTIDE SEQUENCE [LARGE SCALE GENOMIC DNA]</scope>
    <source>
        <tissue evidence="5">Leaf</tissue>
    </source>
</reference>
<dbReference type="SMART" id="SM00320">
    <property type="entry name" value="WD40"/>
    <property type="match status" value="2"/>
</dbReference>
<evidence type="ECO:0000313" key="5">
    <source>
        <dbReference type="EMBL" id="KAL1195457.1"/>
    </source>
</evidence>
<dbReference type="EMBL" id="JBANAX010000727">
    <property type="protein sequence ID" value="KAL1195457.1"/>
    <property type="molecule type" value="Genomic_DNA"/>
</dbReference>
<gene>
    <name evidence="5" type="ORF">V5N11_030731</name>
</gene>
<keyword evidence="2" id="KW-0677">Repeat</keyword>
<comment type="caution">
    <text evidence="5">The sequence shown here is derived from an EMBL/GenBank/DDBJ whole genome shotgun (WGS) entry which is preliminary data.</text>
</comment>
<dbReference type="SUPFAM" id="SSF50978">
    <property type="entry name" value="WD40 repeat-like"/>
    <property type="match status" value="1"/>
</dbReference>
<evidence type="ECO:0000256" key="3">
    <source>
        <dbReference type="PROSITE-ProRule" id="PRU00221"/>
    </source>
</evidence>
<dbReference type="PROSITE" id="PS50082">
    <property type="entry name" value="WD_REPEATS_2"/>
    <property type="match status" value="1"/>
</dbReference>
<accession>A0ABD0ZLE9</accession>
<dbReference type="InterPro" id="IPR001680">
    <property type="entry name" value="WD40_rpt"/>
</dbReference>
<dbReference type="InterPro" id="IPR015943">
    <property type="entry name" value="WD40/YVTN_repeat-like_dom_sf"/>
</dbReference>
<dbReference type="PANTHER" id="PTHR44472:SF1">
    <property type="entry name" value="DDB1 AND CUL4 ASSOCIATED FACTOR 4"/>
    <property type="match status" value="1"/>
</dbReference>
<evidence type="ECO:0000256" key="2">
    <source>
        <dbReference type="ARBA" id="ARBA00022737"/>
    </source>
</evidence>
<keyword evidence="6" id="KW-1185">Reference proteome</keyword>
<proteinExistence type="predicted"/>
<dbReference type="Proteomes" id="UP001558713">
    <property type="component" value="Unassembled WGS sequence"/>
</dbReference>
<feature type="repeat" description="WD" evidence="3">
    <location>
        <begin position="416"/>
        <end position="459"/>
    </location>
</feature>
<evidence type="ECO:0000256" key="4">
    <source>
        <dbReference type="SAM" id="MobiDB-lite"/>
    </source>
</evidence>
<keyword evidence="1 3" id="KW-0853">WD repeat</keyword>
<dbReference type="Gene3D" id="2.130.10.10">
    <property type="entry name" value="YVTN repeat-like/Quinoprotein amine dehydrogenase"/>
    <property type="match status" value="1"/>
</dbReference>
<evidence type="ECO:0000256" key="1">
    <source>
        <dbReference type="ARBA" id="ARBA00022574"/>
    </source>
</evidence>
<dbReference type="PANTHER" id="PTHR44472">
    <property type="entry name" value="DDB1- AND CUL4-ASSOCIATED FACTOR 4-RELATED"/>
    <property type="match status" value="1"/>
</dbReference>